<feature type="domain" description="Ferritin/DPS" evidence="3">
    <location>
        <begin position="4"/>
        <end position="109"/>
    </location>
</feature>
<protein>
    <submittedName>
        <fullName evidence="4">Neutrophil activating protein bacterioferritin</fullName>
    </submittedName>
</protein>
<dbReference type="Pfam" id="PF00210">
    <property type="entry name" value="Ferritin"/>
    <property type="match status" value="1"/>
</dbReference>
<dbReference type="eggNOG" id="COG0783">
    <property type="taxonomic scope" value="Bacteria"/>
</dbReference>
<dbReference type="PIRSF" id="PIRSF005900">
    <property type="entry name" value="Dps"/>
    <property type="match status" value="1"/>
</dbReference>
<evidence type="ECO:0000259" key="3">
    <source>
        <dbReference type="Pfam" id="PF00210"/>
    </source>
</evidence>
<dbReference type="InterPro" id="IPR012347">
    <property type="entry name" value="Ferritin-like"/>
</dbReference>
<proteinExistence type="inferred from homology"/>
<dbReference type="GO" id="GO:0008199">
    <property type="term" value="F:ferric iron binding"/>
    <property type="evidence" value="ECO:0007669"/>
    <property type="project" value="InterPro"/>
</dbReference>
<dbReference type="SUPFAM" id="SSF47240">
    <property type="entry name" value="Ferritin-like"/>
    <property type="match status" value="1"/>
</dbReference>
<dbReference type="KEGG" id="mmo:MMOB5420"/>
<evidence type="ECO:0000256" key="2">
    <source>
        <dbReference type="RuleBase" id="RU003875"/>
    </source>
</evidence>
<dbReference type="HOGENOM" id="CLU_098183_2_2_14"/>
<reference evidence="4 5" key="1">
    <citation type="journal article" date="2004" name="Genome Res.">
        <title>The complete genome and proteome of Mycoplasma mobile.</title>
        <authorList>
            <person name="Jaffe J.D."/>
            <person name="Stange-Thomann N."/>
            <person name="Smith C."/>
            <person name="DeCaprio D."/>
            <person name="Fisher S."/>
            <person name="Butler J."/>
            <person name="Calvo S."/>
            <person name="Elkins T."/>
            <person name="FitzGerald M.G."/>
            <person name="Hafez N."/>
            <person name="Kodira C.D."/>
            <person name="Major J."/>
            <person name="Wang S."/>
            <person name="Wilkinson J."/>
            <person name="Nicol R."/>
            <person name="Nusbaum C."/>
            <person name="Birren B."/>
            <person name="Berg H.C."/>
            <person name="Church G.M."/>
        </authorList>
    </citation>
    <scope>NUCLEOTIDE SEQUENCE [LARGE SCALE GENOMIC DNA]</scope>
    <source>
        <strain evidence="5">ATCC 43663 / 163K / NCTC 11711</strain>
    </source>
</reference>
<comment type="similarity">
    <text evidence="1 2">Belongs to the Dps family.</text>
</comment>
<dbReference type="PANTHER" id="PTHR42932:SF1">
    <property type="entry name" value="GENERAL STRESS PROTEIN 20U"/>
    <property type="match status" value="1"/>
</dbReference>
<dbReference type="InterPro" id="IPR002177">
    <property type="entry name" value="DPS_DNA-bd"/>
</dbReference>
<gene>
    <name evidence="4" type="primary">napA</name>
    <name evidence="4" type="ordered locus">MMOB5420</name>
</gene>
<dbReference type="RefSeq" id="WP_011265062.1">
    <property type="nucleotide sequence ID" value="NC_006908.1"/>
</dbReference>
<evidence type="ECO:0000313" key="4">
    <source>
        <dbReference type="EMBL" id="AAT28028.1"/>
    </source>
</evidence>
<dbReference type="EMBL" id="AE017308">
    <property type="protein sequence ID" value="AAT28028.1"/>
    <property type="molecule type" value="Genomic_DNA"/>
</dbReference>
<dbReference type="CDD" id="cd01043">
    <property type="entry name" value="DPS"/>
    <property type="match status" value="1"/>
</dbReference>
<dbReference type="InterPro" id="IPR008331">
    <property type="entry name" value="Ferritin_DPS_dom"/>
</dbReference>
<dbReference type="Gene3D" id="1.20.1260.10">
    <property type="match status" value="1"/>
</dbReference>
<dbReference type="STRING" id="267748.MMOB5420"/>
<dbReference type="Proteomes" id="UP000009072">
    <property type="component" value="Chromosome"/>
</dbReference>
<sequence length="138" mass="16338">MKNIEKLRKLQASIMVFTNNVYSLHWNVKGSHFFEIHEETEKLFKDLREMYDDVAEKIVMHDALPVGSYKNQLELSAIKEIETKWYDLTFISNNVVESLGKIIELTDAVEGTNVIQPMLDEIYLKADKWRWNFRQLVK</sequence>
<dbReference type="AlphaFoldDB" id="Q6KHA2"/>
<evidence type="ECO:0000256" key="1">
    <source>
        <dbReference type="ARBA" id="ARBA00009497"/>
    </source>
</evidence>
<keyword evidence="5" id="KW-1185">Reference proteome</keyword>
<dbReference type="InterPro" id="IPR009078">
    <property type="entry name" value="Ferritin-like_SF"/>
</dbReference>
<organism evidence="4 5">
    <name type="scientific">Mycoplasma mobile (strain ATCC 43663 / 163K / NCTC 11711)</name>
    <name type="common">Mesomycoplasma mobile</name>
    <dbReference type="NCBI Taxonomy" id="267748"/>
    <lineage>
        <taxon>Bacteria</taxon>
        <taxon>Bacillati</taxon>
        <taxon>Mycoplasmatota</taxon>
        <taxon>Mycoplasmoidales</taxon>
        <taxon>Metamycoplasmataceae</taxon>
        <taxon>Mesomycoplasma</taxon>
    </lineage>
</organism>
<dbReference type="PRINTS" id="PR01346">
    <property type="entry name" value="HELNAPAPROT"/>
</dbReference>
<dbReference type="PANTHER" id="PTHR42932">
    <property type="entry name" value="GENERAL STRESS PROTEIN 20U"/>
    <property type="match status" value="1"/>
</dbReference>
<accession>Q6KHA2</accession>
<dbReference type="OrthoDB" id="9797023at2"/>
<evidence type="ECO:0000313" key="5">
    <source>
        <dbReference type="Proteomes" id="UP000009072"/>
    </source>
</evidence>
<name>Q6KHA2_MYCM1</name>